<sequence>MLVLFLTISIFLPFYVSMAAVSLIAFMTVINYERRAEAFGDPYSIGIVLFFLFTGFVGQVYNNHIGSAYSLFAAALLVCGFYIRSFMTKQLFDQAMDTACLSSVACAAVAVFQKISTYATVPSFRPISTFTNANYYATMIEFVVLIALYRMITNAQNRRFYLIVIASNLVGLYLSASMSAIFSLGLAVLLFLYLKGKRKIATIIGVSGLFLVAAGLMMPELFPRIEFIDQSWDQRVNIWATSVKGIEHHPFFGQGAAAYRLACEEYFGYKTYHAHNLYLDTLLNFGLVGAAVITGYLYCQGKIVLTRFRNRICGNMNILLAACSCAILVHGFTDVTIFWGQTAMLFLLIFSSTGINAVYAGGILRVRQRLAAATGYLEHSNQGAAVFKN</sequence>
<evidence type="ECO:0000313" key="7">
    <source>
        <dbReference type="EMBL" id="MBE6832998.1"/>
    </source>
</evidence>
<dbReference type="Proteomes" id="UP000754750">
    <property type="component" value="Unassembled WGS sequence"/>
</dbReference>
<dbReference type="Pfam" id="PF04932">
    <property type="entry name" value="Wzy_C"/>
    <property type="match status" value="1"/>
</dbReference>
<name>A0A928KS77_9FIRM</name>
<dbReference type="PANTHER" id="PTHR37422:SF20">
    <property type="entry name" value="O-ANTIGEN POLYMERASE"/>
    <property type="match status" value="1"/>
</dbReference>
<evidence type="ECO:0000256" key="1">
    <source>
        <dbReference type="ARBA" id="ARBA00004141"/>
    </source>
</evidence>
<keyword evidence="7" id="KW-0436">Ligase</keyword>
<feature type="transmembrane region" description="Helical" evidence="5">
    <location>
        <begin position="6"/>
        <end position="30"/>
    </location>
</feature>
<feature type="transmembrane region" description="Helical" evidence="5">
    <location>
        <begin position="42"/>
        <end position="61"/>
    </location>
</feature>
<reference evidence="7" key="1">
    <citation type="submission" date="2019-04" db="EMBL/GenBank/DDBJ databases">
        <title>Evolution of Biomass-Degrading Anaerobic Consortia Revealed by Metagenomics.</title>
        <authorList>
            <person name="Peng X."/>
        </authorList>
    </citation>
    <scope>NUCLEOTIDE SEQUENCE</scope>
    <source>
        <strain evidence="7">SIG551</strain>
    </source>
</reference>
<protein>
    <submittedName>
        <fullName evidence="7">O-antigen ligase family protein</fullName>
    </submittedName>
</protein>
<comment type="caution">
    <text evidence="7">The sequence shown here is derived from an EMBL/GenBank/DDBJ whole genome shotgun (WGS) entry which is preliminary data.</text>
</comment>
<evidence type="ECO:0000256" key="3">
    <source>
        <dbReference type="ARBA" id="ARBA00022989"/>
    </source>
</evidence>
<dbReference type="GO" id="GO:0016874">
    <property type="term" value="F:ligase activity"/>
    <property type="evidence" value="ECO:0007669"/>
    <property type="project" value="UniProtKB-KW"/>
</dbReference>
<dbReference type="InterPro" id="IPR051533">
    <property type="entry name" value="WaaL-like"/>
</dbReference>
<keyword evidence="2 5" id="KW-0812">Transmembrane</keyword>
<gene>
    <name evidence="7" type="ORF">E7512_05360</name>
</gene>
<evidence type="ECO:0000256" key="4">
    <source>
        <dbReference type="ARBA" id="ARBA00023136"/>
    </source>
</evidence>
<feature type="domain" description="O-antigen ligase-related" evidence="6">
    <location>
        <begin position="166"/>
        <end position="293"/>
    </location>
</feature>
<organism evidence="7 8">
    <name type="scientific">Faecalispora sporosphaeroides</name>
    <dbReference type="NCBI Taxonomy" id="1549"/>
    <lineage>
        <taxon>Bacteria</taxon>
        <taxon>Bacillati</taxon>
        <taxon>Bacillota</taxon>
        <taxon>Clostridia</taxon>
        <taxon>Eubacteriales</taxon>
        <taxon>Oscillospiraceae</taxon>
        <taxon>Faecalispora</taxon>
    </lineage>
</organism>
<evidence type="ECO:0000256" key="5">
    <source>
        <dbReference type="SAM" id="Phobius"/>
    </source>
</evidence>
<dbReference type="EMBL" id="SVNY01000002">
    <property type="protein sequence ID" value="MBE6832998.1"/>
    <property type="molecule type" value="Genomic_DNA"/>
</dbReference>
<evidence type="ECO:0000259" key="6">
    <source>
        <dbReference type="Pfam" id="PF04932"/>
    </source>
</evidence>
<dbReference type="GO" id="GO:0016020">
    <property type="term" value="C:membrane"/>
    <property type="evidence" value="ECO:0007669"/>
    <property type="project" value="UniProtKB-SubCell"/>
</dbReference>
<dbReference type="InterPro" id="IPR007016">
    <property type="entry name" value="O-antigen_ligase-rel_domated"/>
</dbReference>
<feature type="transmembrane region" description="Helical" evidence="5">
    <location>
        <begin position="312"/>
        <end position="332"/>
    </location>
</feature>
<feature type="transmembrane region" description="Helical" evidence="5">
    <location>
        <begin position="338"/>
        <end position="359"/>
    </location>
</feature>
<feature type="transmembrane region" description="Helical" evidence="5">
    <location>
        <begin position="161"/>
        <end position="194"/>
    </location>
</feature>
<keyword evidence="3 5" id="KW-1133">Transmembrane helix</keyword>
<comment type="subcellular location">
    <subcellularLocation>
        <location evidence="1">Membrane</location>
        <topology evidence="1">Multi-pass membrane protein</topology>
    </subcellularLocation>
</comment>
<feature type="transmembrane region" description="Helical" evidence="5">
    <location>
        <begin position="200"/>
        <end position="218"/>
    </location>
</feature>
<evidence type="ECO:0000313" key="8">
    <source>
        <dbReference type="Proteomes" id="UP000754750"/>
    </source>
</evidence>
<dbReference type="AlphaFoldDB" id="A0A928KS77"/>
<evidence type="ECO:0000256" key="2">
    <source>
        <dbReference type="ARBA" id="ARBA00022692"/>
    </source>
</evidence>
<dbReference type="PANTHER" id="PTHR37422">
    <property type="entry name" value="TEICHURONIC ACID BIOSYNTHESIS PROTEIN TUAE"/>
    <property type="match status" value="1"/>
</dbReference>
<feature type="transmembrane region" description="Helical" evidence="5">
    <location>
        <begin position="133"/>
        <end position="149"/>
    </location>
</feature>
<keyword evidence="4 5" id="KW-0472">Membrane</keyword>
<feature type="transmembrane region" description="Helical" evidence="5">
    <location>
        <begin position="67"/>
        <end position="83"/>
    </location>
</feature>
<accession>A0A928KS77</accession>
<proteinExistence type="predicted"/>